<feature type="domain" description="RES" evidence="1">
    <location>
        <begin position="38"/>
        <end position="184"/>
    </location>
</feature>
<dbReference type="Proteomes" id="UP001500979">
    <property type="component" value="Unassembled WGS sequence"/>
</dbReference>
<protein>
    <recommendedName>
        <fullName evidence="1">RES domain-containing protein</fullName>
    </recommendedName>
</protein>
<name>A0ABN3VHT8_9PSEU</name>
<dbReference type="RefSeq" id="WP_344683177.1">
    <property type="nucleotide sequence ID" value="NZ_BAAAUX010000019.1"/>
</dbReference>
<sequence>MPDLAPPPKYADSPVRHVLPAGTELFRVHLTKFDATSFRPDPSDEHFGGGRFDGTERDPYPTYYAAPHSSTALMEYLGRDLRVLSNGLRTAGYAKVKGRQLSAVRTTRELTLVSLLSGPDLAAVAQDEWLIQSEDYGKTRRWSNWIRQQAEWAHGLVWPSKRDVGKPALVLFGDRCGPEVLEVSRQIDLSTPVGTRHVNVLLSAYRVQVTTGKGRKSRPVTG</sequence>
<evidence type="ECO:0000259" key="1">
    <source>
        <dbReference type="SMART" id="SM00953"/>
    </source>
</evidence>
<dbReference type="Pfam" id="PF08808">
    <property type="entry name" value="RES"/>
    <property type="match status" value="1"/>
</dbReference>
<reference evidence="2 3" key="1">
    <citation type="journal article" date="2019" name="Int. J. Syst. Evol. Microbiol.">
        <title>The Global Catalogue of Microorganisms (GCM) 10K type strain sequencing project: providing services to taxonomists for standard genome sequencing and annotation.</title>
        <authorList>
            <consortium name="The Broad Institute Genomics Platform"/>
            <consortium name="The Broad Institute Genome Sequencing Center for Infectious Disease"/>
            <person name="Wu L."/>
            <person name="Ma J."/>
        </authorList>
    </citation>
    <scope>NUCLEOTIDE SEQUENCE [LARGE SCALE GENOMIC DNA]</scope>
    <source>
        <strain evidence="2 3">JCM 9383</strain>
    </source>
</reference>
<dbReference type="SMART" id="SM00953">
    <property type="entry name" value="RES"/>
    <property type="match status" value="1"/>
</dbReference>
<proteinExistence type="predicted"/>
<gene>
    <name evidence="2" type="ORF">GCM10010470_47380</name>
</gene>
<keyword evidence="3" id="KW-1185">Reference proteome</keyword>
<organism evidence="2 3">
    <name type="scientific">Saccharopolyspora taberi</name>
    <dbReference type="NCBI Taxonomy" id="60895"/>
    <lineage>
        <taxon>Bacteria</taxon>
        <taxon>Bacillati</taxon>
        <taxon>Actinomycetota</taxon>
        <taxon>Actinomycetes</taxon>
        <taxon>Pseudonocardiales</taxon>
        <taxon>Pseudonocardiaceae</taxon>
        <taxon>Saccharopolyspora</taxon>
    </lineage>
</organism>
<evidence type="ECO:0000313" key="3">
    <source>
        <dbReference type="Proteomes" id="UP001500979"/>
    </source>
</evidence>
<dbReference type="InterPro" id="IPR014914">
    <property type="entry name" value="RES_dom"/>
</dbReference>
<comment type="caution">
    <text evidence="2">The sequence shown here is derived from an EMBL/GenBank/DDBJ whole genome shotgun (WGS) entry which is preliminary data.</text>
</comment>
<dbReference type="EMBL" id="BAAAUX010000019">
    <property type="protein sequence ID" value="GAA2806632.1"/>
    <property type="molecule type" value="Genomic_DNA"/>
</dbReference>
<accession>A0ABN3VHT8</accession>
<evidence type="ECO:0000313" key="2">
    <source>
        <dbReference type="EMBL" id="GAA2806632.1"/>
    </source>
</evidence>